<sequence length="482" mass="53517">MTDLSKAIANPSGVVDLFSNTLDGEILTNSVEKSQNEIQNISSAIEFTDPNAFISLLAYVVTTKTDPLEAEQKSTQIVDENQQTFKDPINPTIDSEQEVLEEKSEEQPSREMENNVAVSWINSQYYQHEVKMNQINTEQKCNLVDEANGTVSVEQNEEKTSLLLDQVNETQVPTNEDQSVLENIMTRDEPHPEPEIIEKSSLLLDAVPECYPDLQQIKNTSFSLLETAKKNEGYTSTPVSSKMSIESKESLTPKTSYSENKQREKETNQTLLFQNLTIKIDSQKENGLTVPLPAAISENIDGANLSSINNSLDNVLTHEMHINVPIANHTDNLGTALKTPSMSLAIPIEIDKPEWSKQFSDHIIWLGQQEVKSALIKINPEDLGPLEISIKVVNDSASVSIVTHTHQIRDIIEQSLPKLQTMLAEQGLNLSEVHIDSDGSAHQSPQQNSSPHEESVPVLEDEAGITPLKNKKALKGLVDYFA</sequence>
<dbReference type="CDD" id="cd17470">
    <property type="entry name" value="T3SS_Flik_C"/>
    <property type="match status" value="1"/>
</dbReference>
<dbReference type="InterPro" id="IPR052563">
    <property type="entry name" value="FliK"/>
</dbReference>
<gene>
    <name evidence="3" type="primary">fliK</name>
    <name evidence="3" type="ORF">lpari_00308</name>
</gene>
<name>A0A1E5JW07_9GAMM</name>
<dbReference type="EMBL" id="LSOG01000006">
    <property type="protein sequence ID" value="OEH48699.1"/>
    <property type="molecule type" value="Genomic_DNA"/>
</dbReference>
<dbReference type="STRING" id="45071.Lpar_2576"/>
<evidence type="ECO:0000259" key="2">
    <source>
        <dbReference type="Pfam" id="PF02120"/>
    </source>
</evidence>
<keyword evidence="3" id="KW-0966">Cell projection</keyword>
<keyword evidence="4" id="KW-1185">Reference proteome</keyword>
<dbReference type="Pfam" id="PF02120">
    <property type="entry name" value="Flg_hook"/>
    <property type="match status" value="1"/>
</dbReference>
<comment type="caution">
    <text evidence="3">The sequence shown here is derived from an EMBL/GenBank/DDBJ whole genome shotgun (WGS) entry which is preliminary data.</text>
</comment>
<evidence type="ECO:0000256" key="1">
    <source>
        <dbReference type="SAM" id="MobiDB-lite"/>
    </source>
</evidence>
<evidence type="ECO:0000313" key="3">
    <source>
        <dbReference type="EMBL" id="OEH48699.1"/>
    </source>
</evidence>
<dbReference type="Proteomes" id="UP000095229">
    <property type="component" value="Unassembled WGS sequence"/>
</dbReference>
<keyword evidence="3" id="KW-0969">Cilium</keyword>
<evidence type="ECO:0000313" key="4">
    <source>
        <dbReference type="Proteomes" id="UP000095229"/>
    </source>
</evidence>
<dbReference type="PANTHER" id="PTHR37533">
    <property type="entry name" value="FLAGELLAR HOOK-LENGTH CONTROL PROTEIN"/>
    <property type="match status" value="1"/>
</dbReference>
<reference evidence="3 4" key="1">
    <citation type="submission" date="2016-02" db="EMBL/GenBank/DDBJ databases">
        <title>Secondary metabolites in Legionella.</title>
        <authorList>
            <person name="Tobias N.J."/>
            <person name="Bode H.B."/>
        </authorList>
    </citation>
    <scope>NUCLEOTIDE SEQUENCE [LARGE SCALE GENOMIC DNA]</scope>
    <source>
        <strain evidence="3 4">DSM 19216</strain>
    </source>
</reference>
<feature type="region of interest" description="Disordered" evidence="1">
    <location>
        <begin position="436"/>
        <end position="462"/>
    </location>
</feature>
<feature type="compositionally biased region" description="Polar residues" evidence="1">
    <location>
        <begin position="233"/>
        <end position="244"/>
    </location>
</feature>
<organism evidence="3 4">
    <name type="scientific">Legionella parisiensis</name>
    <dbReference type="NCBI Taxonomy" id="45071"/>
    <lineage>
        <taxon>Bacteria</taxon>
        <taxon>Pseudomonadati</taxon>
        <taxon>Pseudomonadota</taxon>
        <taxon>Gammaproteobacteria</taxon>
        <taxon>Legionellales</taxon>
        <taxon>Legionellaceae</taxon>
        <taxon>Legionella</taxon>
    </lineage>
</organism>
<dbReference type="PATRIC" id="fig|45071.6.peg.2764"/>
<dbReference type="InterPro" id="IPR038610">
    <property type="entry name" value="FliK-like_C_sf"/>
</dbReference>
<feature type="domain" description="Flagellar hook-length control protein-like C-terminal" evidence="2">
    <location>
        <begin position="363"/>
        <end position="443"/>
    </location>
</feature>
<dbReference type="RefSeq" id="WP_058518326.1">
    <property type="nucleotide sequence ID" value="NZ_CAAAIE010000003.1"/>
</dbReference>
<dbReference type="AlphaFoldDB" id="A0A1E5JW07"/>
<keyword evidence="3" id="KW-0282">Flagellum</keyword>
<dbReference type="Gene3D" id="3.30.750.140">
    <property type="match status" value="1"/>
</dbReference>
<dbReference type="PANTHER" id="PTHR37533:SF2">
    <property type="entry name" value="FLAGELLAR HOOK-LENGTH CONTROL PROTEIN"/>
    <property type="match status" value="1"/>
</dbReference>
<dbReference type="InterPro" id="IPR021136">
    <property type="entry name" value="Flagellar_hook_control-like_C"/>
</dbReference>
<dbReference type="OrthoDB" id="1792985at2"/>
<accession>A0A1E5JW07</accession>
<proteinExistence type="predicted"/>
<protein>
    <submittedName>
        <fullName evidence="3">Flagellar hook-length control protein</fullName>
    </submittedName>
</protein>
<feature type="compositionally biased region" description="Polar residues" evidence="1">
    <location>
        <begin position="440"/>
        <end position="450"/>
    </location>
</feature>
<feature type="region of interest" description="Disordered" evidence="1">
    <location>
        <begin position="233"/>
        <end position="266"/>
    </location>
</feature>